<name>A0A8T1HVX4_9STRA</name>
<dbReference type="Proteomes" id="UP000760860">
    <property type="component" value="Unassembled WGS sequence"/>
</dbReference>
<organism evidence="1 2">
    <name type="scientific">Phytophthora cactorum</name>
    <dbReference type="NCBI Taxonomy" id="29920"/>
    <lineage>
        <taxon>Eukaryota</taxon>
        <taxon>Sar</taxon>
        <taxon>Stramenopiles</taxon>
        <taxon>Oomycota</taxon>
        <taxon>Peronosporomycetes</taxon>
        <taxon>Peronosporales</taxon>
        <taxon>Peronosporaceae</taxon>
        <taxon>Phytophthora</taxon>
    </lineage>
</organism>
<evidence type="ECO:0000313" key="2">
    <source>
        <dbReference type="Proteomes" id="UP000760860"/>
    </source>
</evidence>
<dbReference type="EMBL" id="RCMV01000446">
    <property type="protein sequence ID" value="KAG3217064.1"/>
    <property type="molecule type" value="Genomic_DNA"/>
</dbReference>
<proteinExistence type="predicted"/>
<reference evidence="1" key="1">
    <citation type="submission" date="2018-05" db="EMBL/GenBank/DDBJ databases">
        <title>Effector identification in a new, highly contiguous assembly of the strawberry crown rot pathogen Phytophthora cactorum.</title>
        <authorList>
            <person name="Armitage A.D."/>
            <person name="Nellist C.F."/>
            <person name="Bates H."/>
            <person name="Vickerstaff R.J."/>
            <person name="Harrison R.J."/>
        </authorList>
    </citation>
    <scope>NUCLEOTIDE SEQUENCE</scope>
    <source>
        <strain evidence="1">P421</strain>
    </source>
</reference>
<gene>
    <name evidence="1" type="ORF">PC129_g12090</name>
</gene>
<accession>A0A8T1HVX4</accession>
<sequence>MPSSKQLLQDKVRLASAGATYDGLPGKVFAVQQHIATTAEVTPAGNRPAIAQEITAMLEEVKKTSTYQNRTWLPVSTKP</sequence>
<protein>
    <submittedName>
        <fullName evidence="1">Uncharacterized protein</fullName>
    </submittedName>
</protein>
<evidence type="ECO:0000313" key="1">
    <source>
        <dbReference type="EMBL" id="KAG3217064.1"/>
    </source>
</evidence>
<comment type="caution">
    <text evidence="1">The sequence shown here is derived from an EMBL/GenBank/DDBJ whole genome shotgun (WGS) entry which is preliminary data.</text>
</comment>
<dbReference type="AlphaFoldDB" id="A0A8T1HVX4"/>